<proteinExistence type="predicted"/>
<sequence>MDVDSVTVPADIELLLRSYPSLQYVPDKNRVKCTWTEHEMPARLSSIENYVKGKKYQQFLKKKLDNDYLGKYKMFLEPSHKKDHERQLFCKLTWRHLNKEPHHILRHLQGKRFQRALTLCM</sequence>
<protein>
    <submittedName>
        <fullName evidence="1">Uncharacterized protein</fullName>
    </submittedName>
</protein>
<organism evidence="1 3">
    <name type="scientific">Didymodactylos carnosus</name>
    <dbReference type="NCBI Taxonomy" id="1234261"/>
    <lineage>
        <taxon>Eukaryota</taxon>
        <taxon>Metazoa</taxon>
        <taxon>Spiralia</taxon>
        <taxon>Gnathifera</taxon>
        <taxon>Rotifera</taxon>
        <taxon>Eurotatoria</taxon>
        <taxon>Bdelloidea</taxon>
        <taxon>Philodinida</taxon>
        <taxon>Philodinidae</taxon>
        <taxon>Didymodactylos</taxon>
    </lineage>
</organism>
<dbReference type="EMBL" id="CAJNOK010062548">
    <property type="protein sequence ID" value="CAF1641347.1"/>
    <property type="molecule type" value="Genomic_DNA"/>
</dbReference>
<dbReference type="PANTHER" id="PTHR34348:SF1">
    <property type="entry name" value="SURFEIT LOCUS PROTEIN 2"/>
    <property type="match status" value="1"/>
</dbReference>
<evidence type="ECO:0000313" key="3">
    <source>
        <dbReference type="Proteomes" id="UP000677228"/>
    </source>
</evidence>
<dbReference type="Proteomes" id="UP000677228">
    <property type="component" value="Unassembled WGS sequence"/>
</dbReference>
<dbReference type="AlphaFoldDB" id="A0A8S2GAR5"/>
<accession>A0A8S2GAR5</accession>
<dbReference type="PANTHER" id="PTHR34348">
    <property type="entry name" value="SURFEIT LOCUS PROTEIN 2"/>
    <property type="match status" value="1"/>
</dbReference>
<dbReference type="Pfam" id="PF05477">
    <property type="entry name" value="SURF2"/>
    <property type="match status" value="1"/>
</dbReference>
<reference evidence="1" key="1">
    <citation type="submission" date="2021-02" db="EMBL/GenBank/DDBJ databases">
        <authorList>
            <person name="Nowell W R."/>
        </authorList>
    </citation>
    <scope>NUCLEOTIDE SEQUENCE</scope>
</reference>
<gene>
    <name evidence="1" type="ORF">OVA965_LOCUS44303</name>
    <name evidence="2" type="ORF">TMI583_LOCUS47032</name>
</gene>
<dbReference type="EMBL" id="CAJOBA010089511">
    <property type="protein sequence ID" value="CAF4478168.1"/>
    <property type="molecule type" value="Genomic_DNA"/>
</dbReference>
<evidence type="ECO:0000313" key="1">
    <source>
        <dbReference type="EMBL" id="CAF1641347.1"/>
    </source>
</evidence>
<comment type="caution">
    <text evidence="1">The sequence shown here is derived from an EMBL/GenBank/DDBJ whole genome shotgun (WGS) entry which is preliminary data.</text>
</comment>
<dbReference type="InterPro" id="IPR008833">
    <property type="entry name" value="Surf2"/>
</dbReference>
<evidence type="ECO:0000313" key="2">
    <source>
        <dbReference type="EMBL" id="CAF4478168.1"/>
    </source>
</evidence>
<name>A0A8S2GAR5_9BILA</name>
<dbReference type="Proteomes" id="UP000682733">
    <property type="component" value="Unassembled WGS sequence"/>
</dbReference>